<dbReference type="CDD" id="cd16833">
    <property type="entry name" value="YfiH"/>
    <property type="match status" value="1"/>
</dbReference>
<dbReference type="SUPFAM" id="SSF64438">
    <property type="entry name" value="CNF1/YfiH-like putative cysteine hydrolases"/>
    <property type="match status" value="1"/>
</dbReference>
<dbReference type="Pfam" id="PF02578">
    <property type="entry name" value="Cu-oxidase_4"/>
    <property type="match status" value="1"/>
</dbReference>
<dbReference type="AlphaFoldDB" id="A0A2V1IL10"/>
<evidence type="ECO:0000256" key="5">
    <source>
        <dbReference type="ARBA" id="ARBA00022801"/>
    </source>
</evidence>
<sequence length="260" mass="27900">MASSTLHPSWLTGLASSSGYQVMFTSRGGDGNQKPPYADFNICHYTGDDPAHVAASRQMLISELGLDAGSLIVPRQTHSANVRVIDSLPVDPAAIEGVDALVTRLPEVAVGVSTADCVPVVIVDERNGVAGVAHAGWRGALGGVVHNTIDAMLELGADVSRMDVFFGPSICCDCFEVGEEVAARFPEEYVVCRAEWPRPHIDLPAYVTGRLLSAGIPAERIRNFSPDLCTRCHSGRYFSARIAGVESGRNFTFVMLKRKI</sequence>
<dbReference type="InterPro" id="IPR011324">
    <property type="entry name" value="Cytotoxic_necrot_fac-like_cat"/>
</dbReference>
<comment type="catalytic activity">
    <reaction evidence="8">
        <text>adenosine + phosphate = alpha-D-ribose 1-phosphate + adenine</text>
        <dbReference type="Rhea" id="RHEA:27642"/>
        <dbReference type="ChEBI" id="CHEBI:16335"/>
        <dbReference type="ChEBI" id="CHEBI:16708"/>
        <dbReference type="ChEBI" id="CHEBI:43474"/>
        <dbReference type="ChEBI" id="CHEBI:57720"/>
        <dbReference type="EC" id="2.4.2.1"/>
    </reaction>
    <physiologicalReaction direction="left-to-right" evidence="8">
        <dbReference type="Rhea" id="RHEA:27643"/>
    </physiologicalReaction>
</comment>
<keyword evidence="6" id="KW-0862">Zinc</keyword>
<evidence type="ECO:0000256" key="4">
    <source>
        <dbReference type="ARBA" id="ARBA00022723"/>
    </source>
</evidence>
<dbReference type="GO" id="GO:0017061">
    <property type="term" value="F:S-methyl-5-thioadenosine phosphorylase activity"/>
    <property type="evidence" value="ECO:0007669"/>
    <property type="project" value="UniProtKB-EC"/>
</dbReference>
<dbReference type="InterPro" id="IPR003730">
    <property type="entry name" value="Cu_polyphenol_OxRdtase"/>
</dbReference>
<dbReference type="RefSeq" id="WP_107033062.1">
    <property type="nucleotide sequence ID" value="NZ_CAOLYA010000018.1"/>
</dbReference>
<comment type="caution">
    <text evidence="10">The sequence shown here is derived from an EMBL/GenBank/DDBJ whole genome shotgun (WGS) entry which is preliminary data.</text>
</comment>
<name>A0A2V1IL10_9BACT</name>
<keyword evidence="5" id="KW-0378">Hydrolase</keyword>
<dbReference type="GO" id="GO:0016787">
    <property type="term" value="F:hydrolase activity"/>
    <property type="evidence" value="ECO:0007669"/>
    <property type="project" value="UniProtKB-KW"/>
</dbReference>
<dbReference type="GO" id="GO:0005507">
    <property type="term" value="F:copper ion binding"/>
    <property type="evidence" value="ECO:0007669"/>
    <property type="project" value="TreeGrafter"/>
</dbReference>
<organism evidence="10 11">
    <name type="scientific">Duncaniella muris</name>
    <dbReference type="NCBI Taxonomy" id="2094150"/>
    <lineage>
        <taxon>Bacteria</taxon>
        <taxon>Pseudomonadati</taxon>
        <taxon>Bacteroidota</taxon>
        <taxon>Bacteroidia</taxon>
        <taxon>Bacteroidales</taxon>
        <taxon>Muribaculaceae</taxon>
        <taxon>Duncaniella</taxon>
    </lineage>
</organism>
<dbReference type="Gene3D" id="3.60.140.10">
    <property type="entry name" value="CNF1/YfiH-like putative cysteine hydrolases"/>
    <property type="match status" value="1"/>
</dbReference>
<evidence type="ECO:0000256" key="7">
    <source>
        <dbReference type="ARBA" id="ARBA00047989"/>
    </source>
</evidence>
<evidence type="ECO:0000256" key="9">
    <source>
        <dbReference type="ARBA" id="ARBA00049893"/>
    </source>
</evidence>
<evidence type="ECO:0000256" key="8">
    <source>
        <dbReference type="ARBA" id="ARBA00048968"/>
    </source>
</evidence>
<dbReference type="PANTHER" id="PTHR30616:SF2">
    <property type="entry name" value="PURINE NUCLEOSIDE PHOSPHORYLASE LACC1"/>
    <property type="match status" value="1"/>
</dbReference>
<reference evidence="11" key="1">
    <citation type="submission" date="2018-02" db="EMBL/GenBank/DDBJ databases">
        <authorList>
            <person name="Clavel T."/>
            <person name="Strowig T."/>
        </authorList>
    </citation>
    <scope>NUCLEOTIDE SEQUENCE [LARGE SCALE GENOMIC DNA]</scope>
    <source>
        <strain evidence="11">DSM 103720</strain>
    </source>
</reference>
<evidence type="ECO:0000313" key="10">
    <source>
        <dbReference type="EMBL" id="PWB00910.1"/>
    </source>
</evidence>
<protein>
    <submittedName>
        <fullName evidence="10">Laccase domain-containing protein</fullName>
    </submittedName>
</protein>
<dbReference type="Proteomes" id="UP000244905">
    <property type="component" value="Unassembled WGS sequence"/>
</dbReference>
<keyword evidence="4" id="KW-0479">Metal-binding</keyword>
<keyword evidence="3" id="KW-0808">Transferase</keyword>
<dbReference type="PANTHER" id="PTHR30616">
    <property type="entry name" value="UNCHARACTERIZED PROTEIN YFIH"/>
    <property type="match status" value="1"/>
</dbReference>
<keyword evidence="11" id="KW-1185">Reference proteome</keyword>
<comment type="catalytic activity">
    <reaction evidence="9">
        <text>S-methyl-5'-thioadenosine + phosphate = 5-(methylsulfanyl)-alpha-D-ribose 1-phosphate + adenine</text>
        <dbReference type="Rhea" id="RHEA:11852"/>
        <dbReference type="ChEBI" id="CHEBI:16708"/>
        <dbReference type="ChEBI" id="CHEBI:17509"/>
        <dbReference type="ChEBI" id="CHEBI:43474"/>
        <dbReference type="ChEBI" id="CHEBI:58533"/>
        <dbReference type="EC" id="2.4.2.28"/>
    </reaction>
    <physiologicalReaction direction="left-to-right" evidence="9">
        <dbReference type="Rhea" id="RHEA:11853"/>
    </physiologicalReaction>
</comment>
<proteinExistence type="inferred from homology"/>
<gene>
    <name evidence="10" type="ORF">C5O23_11395</name>
</gene>
<dbReference type="InterPro" id="IPR038371">
    <property type="entry name" value="Cu_polyphenol_OxRdtase_sf"/>
</dbReference>
<evidence type="ECO:0000256" key="6">
    <source>
        <dbReference type="ARBA" id="ARBA00022833"/>
    </source>
</evidence>
<comment type="catalytic activity">
    <reaction evidence="1">
        <text>inosine + phosphate = alpha-D-ribose 1-phosphate + hypoxanthine</text>
        <dbReference type="Rhea" id="RHEA:27646"/>
        <dbReference type="ChEBI" id="CHEBI:17368"/>
        <dbReference type="ChEBI" id="CHEBI:17596"/>
        <dbReference type="ChEBI" id="CHEBI:43474"/>
        <dbReference type="ChEBI" id="CHEBI:57720"/>
        <dbReference type="EC" id="2.4.2.1"/>
    </reaction>
    <physiologicalReaction direction="left-to-right" evidence="1">
        <dbReference type="Rhea" id="RHEA:27647"/>
    </physiologicalReaction>
</comment>
<comment type="catalytic activity">
    <reaction evidence="7">
        <text>adenosine + H2O + H(+) = inosine + NH4(+)</text>
        <dbReference type="Rhea" id="RHEA:24408"/>
        <dbReference type="ChEBI" id="CHEBI:15377"/>
        <dbReference type="ChEBI" id="CHEBI:15378"/>
        <dbReference type="ChEBI" id="CHEBI:16335"/>
        <dbReference type="ChEBI" id="CHEBI:17596"/>
        <dbReference type="ChEBI" id="CHEBI:28938"/>
        <dbReference type="EC" id="3.5.4.4"/>
    </reaction>
    <physiologicalReaction direction="left-to-right" evidence="7">
        <dbReference type="Rhea" id="RHEA:24409"/>
    </physiologicalReaction>
</comment>
<accession>A0A2V1IL10</accession>
<dbReference type="GeneID" id="82526935"/>
<evidence type="ECO:0000256" key="2">
    <source>
        <dbReference type="ARBA" id="ARBA00007353"/>
    </source>
</evidence>
<dbReference type="EMBL" id="PUEC01000029">
    <property type="protein sequence ID" value="PWB00910.1"/>
    <property type="molecule type" value="Genomic_DNA"/>
</dbReference>
<evidence type="ECO:0000313" key="11">
    <source>
        <dbReference type="Proteomes" id="UP000244905"/>
    </source>
</evidence>
<evidence type="ECO:0000256" key="1">
    <source>
        <dbReference type="ARBA" id="ARBA00000553"/>
    </source>
</evidence>
<comment type="similarity">
    <text evidence="2">Belongs to the purine nucleoside phosphorylase YfiH/LACC1 family.</text>
</comment>
<evidence type="ECO:0000256" key="3">
    <source>
        <dbReference type="ARBA" id="ARBA00022679"/>
    </source>
</evidence>